<keyword evidence="2" id="KW-1185">Reference proteome</keyword>
<evidence type="ECO:0000313" key="2">
    <source>
        <dbReference type="Proteomes" id="UP000017654"/>
    </source>
</evidence>
<dbReference type="Proteomes" id="UP000017654">
    <property type="component" value="Segment"/>
</dbReference>
<organism evidence="1 2">
    <name type="scientific">Acinetobacter phage Petty</name>
    <dbReference type="NCBI Taxonomy" id="1406779"/>
    <lineage>
        <taxon>Viruses</taxon>
        <taxon>Duplodnaviria</taxon>
        <taxon>Heunggongvirae</taxon>
        <taxon>Uroviricota</taxon>
        <taxon>Caudoviricetes</taxon>
        <taxon>Autographivirales</taxon>
        <taxon>Autoscriptoviridae</taxon>
        <taxon>Beijerinckvirinae</taxon>
        <taxon>Pettyvirus</taxon>
        <taxon>Pettyvirus petty</taxon>
    </lineage>
</organism>
<name>U5PVL2_9CAUD</name>
<sequence>MVDNTKPVAMPLGQPIKGIPVNVAHDPNVPVSERSTGEAPVLSLVEPSETPAPVPKTEAEQALDLKIEEERASVLASIGAGMGGLGIDIYRSARSALIYERDPNFNHQPLSDEFFTQAGAGTPEEVKYLADAKNDADFEDRTKYILDNRMRRQAMADNPVSGLVGSLVDVDIAVGGAKIRNVANAASTAGRLGTRAGAGAIGAGAMVGIQAAQGDNTLRTEGEQLGDVFTMGISRSLAPLAKGQPQVIAGAGAQGAQGVPTTVQQSVNSAANQVQQQIQTYTPPTGTPTQQVAKNKYIAALQSTADYLRYITNGDTTTVVNKLLSNPAFNNGDDVVSLQQVYLNNYGQRLNAFSDAFKDAIAATGTRSNPISRITGRYARAAEAVGSDFQVALQRVDADVLDYYKTNGVLPNDVEFNKMLAAHNNEPHINSLIKAYMDSGIAEKAYDDMLSSPLAIREEIDPVTGNTIQTNIMDDIVRRPTYMRLQHDYDRMAHTVEVAKKATWDEMATFIGDQITKMYPDLLNPKGAGKAFKLSVKQVGDHYLQTQRQASRGLSDVSAVGMSVEDMAKLLTESGQVTQKEAVSLASEIYKRSHDKGTSMPKHLRRRIDWDWNATMRTASGHKLSMRDFVNSNVMGNLEGYTTSLGHRLGLAGYGLKSEADLDNLLESYYSKLPADVSPQEARQFMKNTKDTLLGRPIENNPVPEGVRSAQAVADMFLLANSGLLGMVDVASQLQKVGVIRSIPAIRKGLKAVFKSMSKISKQDAKDLEDILTLRMLQGSQWKNFVPRYADNFEVSGGIHEAAQYYGQSARFMNLSESLKRFQVGILASVYARNLKRAMKGDAKELAFMKDKLKIDGTLIREIEQEYAKHGTNIDNWSNAVRVKYEQKIYHDADNLAMSVHNGEVPAILEHSAVGRIIFPYMRYTFAMQNKVLRRTYNRDGATGLAMLLAFQIPTAMLVAAAINVRKEKEPDHDLALGTIKSMTAFGSLNYPFEIAMSGLDGGGVTALAPFGKTYNFGKELFTGGEDGEVSPYKLIKNSPINATPLDYLALALED</sequence>
<dbReference type="EMBL" id="KF669656">
    <property type="protein sequence ID" value="AGY48010.1"/>
    <property type="molecule type" value="Genomic_DNA"/>
</dbReference>
<proteinExistence type="predicted"/>
<reference evidence="1 2" key="1">
    <citation type="journal article" date="2013" name="Genome Announc.">
        <title>Complete Genome of Acinetobacter baumannii Podophage Petty.</title>
        <authorList>
            <person name="Mumm I.P."/>
            <person name="Wood T.L."/>
            <person name="Chamakura K.R."/>
            <person name="Kuty Everett G.F."/>
        </authorList>
    </citation>
    <scope>NUCLEOTIDE SEQUENCE [LARGE SCALE GENOMIC DNA]</scope>
</reference>
<dbReference type="RefSeq" id="YP_009006535.1">
    <property type="nucleotide sequence ID" value="NC_023570.1"/>
</dbReference>
<dbReference type="KEGG" id="vg:18503476"/>
<dbReference type="OrthoDB" id="56at10239"/>
<accession>U5PVL2</accession>
<dbReference type="GeneID" id="18503476"/>
<protein>
    <submittedName>
        <fullName evidence="1">Internal core protein</fullName>
    </submittedName>
</protein>
<evidence type="ECO:0000313" key="1">
    <source>
        <dbReference type="EMBL" id="AGY48010.1"/>
    </source>
</evidence>
<gene>
    <name evidence="1" type="ORF">Petty_38</name>
</gene>